<dbReference type="EMBL" id="WUAV01000006">
    <property type="protein sequence ID" value="KAF1745960.1"/>
    <property type="molecule type" value="Genomic_DNA"/>
</dbReference>
<evidence type="ECO:0000256" key="1">
    <source>
        <dbReference type="SAM" id="MobiDB-lite"/>
    </source>
</evidence>
<dbReference type="CTD" id="78777427"/>
<dbReference type="KEGG" id="crq:GCK72_022408"/>
<gene>
    <name evidence="2" type="ORF">GCK72_022408</name>
</gene>
<organism evidence="2 3">
    <name type="scientific">Caenorhabditis remanei</name>
    <name type="common">Caenorhabditis vulgaris</name>
    <dbReference type="NCBI Taxonomy" id="31234"/>
    <lineage>
        <taxon>Eukaryota</taxon>
        <taxon>Metazoa</taxon>
        <taxon>Ecdysozoa</taxon>
        <taxon>Nematoda</taxon>
        <taxon>Chromadorea</taxon>
        <taxon>Rhabditida</taxon>
        <taxon>Rhabditina</taxon>
        <taxon>Rhabditomorpha</taxon>
        <taxon>Rhabditoidea</taxon>
        <taxon>Rhabditidae</taxon>
        <taxon>Peloderinae</taxon>
        <taxon>Caenorhabditis</taxon>
    </lineage>
</organism>
<evidence type="ECO:0000313" key="3">
    <source>
        <dbReference type="Proteomes" id="UP000483820"/>
    </source>
</evidence>
<proteinExistence type="predicted"/>
<reference evidence="2 3" key="1">
    <citation type="submission" date="2019-12" db="EMBL/GenBank/DDBJ databases">
        <title>Chromosome-level assembly of the Caenorhabditis remanei genome.</title>
        <authorList>
            <person name="Teterina A.A."/>
            <person name="Willis J.H."/>
            <person name="Phillips P.C."/>
        </authorList>
    </citation>
    <scope>NUCLEOTIDE SEQUENCE [LARGE SCALE GENOMIC DNA]</scope>
    <source>
        <strain evidence="2 3">PX506</strain>
        <tissue evidence="2">Whole organism</tissue>
    </source>
</reference>
<name>A0A6A5FTP1_CAERE</name>
<sequence>MSEPTAPATTNASDETKYAKGDCRATILDRRKPSGVCGPENATASASVASRDSPQFRIINELGHSTMA</sequence>
<dbReference type="AlphaFoldDB" id="A0A6A5FTP1"/>
<accession>A0A6A5FTP1</accession>
<feature type="region of interest" description="Disordered" evidence="1">
    <location>
        <begin position="30"/>
        <end position="50"/>
    </location>
</feature>
<evidence type="ECO:0000313" key="2">
    <source>
        <dbReference type="EMBL" id="KAF1745960.1"/>
    </source>
</evidence>
<dbReference type="GeneID" id="78777427"/>
<comment type="caution">
    <text evidence="2">The sequence shown here is derived from an EMBL/GenBank/DDBJ whole genome shotgun (WGS) entry which is preliminary data.</text>
</comment>
<protein>
    <submittedName>
        <fullName evidence="2">Uncharacterized protein</fullName>
    </submittedName>
</protein>
<dbReference type="Proteomes" id="UP000483820">
    <property type="component" value="Chromosome X"/>
</dbReference>
<dbReference type="RefSeq" id="XP_053578373.1">
    <property type="nucleotide sequence ID" value="XM_053734807.1"/>
</dbReference>